<dbReference type="SMART" id="SM00175">
    <property type="entry name" value="RAB"/>
    <property type="match status" value="1"/>
</dbReference>
<dbReference type="SUPFAM" id="SSF52540">
    <property type="entry name" value="P-loop containing nucleoside triphosphate hydrolases"/>
    <property type="match status" value="1"/>
</dbReference>
<dbReference type="SMART" id="SM00173">
    <property type="entry name" value="RAS"/>
    <property type="match status" value="1"/>
</dbReference>
<keyword evidence="2" id="KW-0378">Hydrolase</keyword>
<dbReference type="PROSITE" id="PS51419">
    <property type="entry name" value="RAB"/>
    <property type="match status" value="1"/>
</dbReference>
<dbReference type="Pfam" id="PF00071">
    <property type="entry name" value="Ras"/>
    <property type="match status" value="1"/>
</dbReference>
<comment type="caution">
    <text evidence="2">The sequence shown here is derived from an EMBL/GenBank/DDBJ whole genome shotgun (WGS) entry which is preliminary data.</text>
</comment>
<comment type="similarity">
    <text evidence="1">Belongs to the small GTPase superfamily. Rab family.</text>
</comment>
<reference evidence="2" key="1">
    <citation type="submission" date="2017-08" db="EMBL/GenBank/DDBJ databases">
        <authorList>
            <person name="Polle J.E."/>
            <person name="Barry K."/>
            <person name="Cushman J."/>
            <person name="Schmutz J."/>
            <person name="Tran D."/>
            <person name="Hathwaick L.T."/>
            <person name="Yim W.C."/>
            <person name="Jenkins J."/>
            <person name="Mckie-Krisberg Z.M."/>
            <person name="Prochnik S."/>
            <person name="Lindquist E."/>
            <person name="Dockter R.B."/>
            <person name="Adam C."/>
            <person name="Molina H."/>
            <person name="Bunkerborg J."/>
            <person name="Jin E."/>
            <person name="Buchheim M."/>
            <person name="Magnuson J."/>
        </authorList>
    </citation>
    <scope>NUCLEOTIDE SEQUENCE</scope>
    <source>
        <strain evidence="2">CCAP 19/18</strain>
    </source>
</reference>
<dbReference type="PRINTS" id="PR00449">
    <property type="entry name" value="RASTRNSFRMNG"/>
</dbReference>
<dbReference type="InterPro" id="IPR005225">
    <property type="entry name" value="Small_GTP-bd"/>
</dbReference>
<dbReference type="InterPro" id="IPR001806">
    <property type="entry name" value="Small_GTPase"/>
</dbReference>
<dbReference type="SMART" id="SM00176">
    <property type="entry name" value="RAN"/>
    <property type="match status" value="1"/>
</dbReference>
<organism evidence="2 3">
    <name type="scientific">Dunaliella salina</name>
    <name type="common">Green alga</name>
    <name type="synonym">Protococcus salinus</name>
    <dbReference type="NCBI Taxonomy" id="3046"/>
    <lineage>
        <taxon>Eukaryota</taxon>
        <taxon>Viridiplantae</taxon>
        <taxon>Chlorophyta</taxon>
        <taxon>core chlorophytes</taxon>
        <taxon>Chlorophyceae</taxon>
        <taxon>CS clade</taxon>
        <taxon>Chlamydomonadales</taxon>
        <taxon>Dunaliellaceae</taxon>
        <taxon>Dunaliella</taxon>
    </lineage>
</organism>
<gene>
    <name evidence="2" type="ORF">DUNSADRAFT_10439</name>
</gene>
<dbReference type="PROSITE" id="PS51421">
    <property type="entry name" value="RAS"/>
    <property type="match status" value="1"/>
</dbReference>
<dbReference type="GO" id="GO:0016787">
    <property type="term" value="F:hydrolase activity"/>
    <property type="evidence" value="ECO:0007669"/>
    <property type="project" value="UniProtKB-KW"/>
</dbReference>
<dbReference type="PANTHER" id="PTHR47979">
    <property type="entry name" value="DRAB11-RELATED"/>
    <property type="match status" value="1"/>
</dbReference>
<accession>A0ABQ7GFD2</accession>
<evidence type="ECO:0000313" key="2">
    <source>
        <dbReference type="EMBL" id="KAF5833318.1"/>
    </source>
</evidence>
<dbReference type="SMART" id="SM00174">
    <property type="entry name" value="RHO"/>
    <property type="match status" value="1"/>
</dbReference>
<dbReference type="EMBL" id="MU069818">
    <property type="protein sequence ID" value="KAF5833318.1"/>
    <property type="molecule type" value="Genomic_DNA"/>
</dbReference>
<dbReference type="InterPro" id="IPR050209">
    <property type="entry name" value="Rab_GTPases_membrane_traffic"/>
</dbReference>
<sequence length="209" mass="23307">MRAAKAAGSSRKTPRAKLFRIKVISLGDQAVGKSCLIKRYCEEKFVQKYVPTIGIDYGVKPYKLGDYEVRVNLWDLAGAPDYAEVRNEFYKDTQGCILVYDVTNRACFEALEGWLKEAQDHGAENMVIVVAATKADNLSRKVTEKEGRDWASQQGFPFFEVSSANGHAVRTLFATLFARMLATIPGIPKDLSALAVQMANTVREQEDML</sequence>
<evidence type="ECO:0000256" key="1">
    <source>
        <dbReference type="ARBA" id="ARBA00006270"/>
    </source>
</evidence>
<dbReference type="InterPro" id="IPR027417">
    <property type="entry name" value="P-loop_NTPase"/>
</dbReference>
<evidence type="ECO:0000313" key="3">
    <source>
        <dbReference type="Proteomes" id="UP000815325"/>
    </source>
</evidence>
<proteinExistence type="inferred from homology"/>
<dbReference type="Gene3D" id="3.40.50.300">
    <property type="entry name" value="P-loop containing nucleotide triphosphate hydrolases"/>
    <property type="match status" value="1"/>
</dbReference>
<dbReference type="NCBIfam" id="TIGR00231">
    <property type="entry name" value="small_GTP"/>
    <property type="match status" value="1"/>
</dbReference>
<dbReference type="Proteomes" id="UP000815325">
    <property type="component" value="Unassembled WGS sequence"/>
</dbReference>
<name>A0ABQ7GFD2_DUNSA</name>
<protein>
    <submittedName>
        <fullName evidence="2">P-loop containing nucleoside triphosphate hydrolase protein</fullName>
    </submittedName>
</protein>
<keyword evidence="3" id="KW-1185">Reference proteome</keyword>